<protein>
    <submittedName>
        <fullName evidence="1">Uncharacterized protein</fullName>
    </submittedName>
</protein>
<dbReference type="Proteomes" id="UP000790377">
    <property type="component" value="Unassembled WGS sequence"/>
</dbReference>
<dbReference type="EMBL" id="MU267648">
    <property type="protein sequence ID" value="KAH7912605.1"/>
    <property type="molecule type" value="Genomic_DNA"/>
</dbReference>
<name>A0ACB8AHE7_9AGAM</name>
<proteinExistence type="predicted"/>
<organism evidence="1 2">
    <name type="scientific">Hygrophoropsis aurantiaca</name>
    <dbReference type="NCBI Taxonomy" id="72124"/>
    <lineage>
        <taxon>Eukaryota</taxon>
        <taxon>Fungi</taxon>
        <taxon>Dikarya</taxon>
        <taxon>Basidiomycota</taxon>
        <taxon>Agaricomycotina</taxon>
        <taxon>Agaricomycetes</taxon>
        <taxon>Agaricomycetidae</taxon>
        <taxon>Boletales</taxon>
        <taxon>Coniophorineae</taxon>
        <taxon>Hygrophoropsidaceae</taxon>
        <taxon>Hygrophoropsis</taxon>
    </lineage>
</organism>
<reference evidence="1" key="1">
    <citation type="journal article" date="2021" name="New Phytol.">
        <title>Evolutionary innovations through gain and loss of genes in the ectomycorrhizal Boletales.</title>
        <authorList>
            <person name="Wu G."/>
            <person name="Miyauchi S."/>
            <person name="Morin E."/>
            <person name="Kuo A."/>
            <person name="Drula E."/>
            <person name="Varga T."/>
            <person name="Kohler A."/>
            <person name="Feng B."/>
            <person name="Cao Y."/>
            <person name="Lipzen A."/>
            <person name="Daum C."/>
            <person name="Hundley H."/>
            <person name="Pangilinan J."/>
            <person name="Johnson J."/>
            <person name="Barry K."/>
            <person name="LaButti K."/>
            <person name="Ng V."/>
            <person name="Ahrendt S."/>
            <person name="Min B."/>
            <person name="Choi I.G."/>
            <person name="Park H."/>
            <person name="Plett J.M."/>
            <person name="Magnuson J."/>
            <person name="Spatafora J.W."/>
            <person name="Nagy L.G."/>
            <person name="Henrissat B."/>
            <person name="Grigoriev I.V."/>
            <person name="Yang Z.L."/>
            <person name="Xu J."/>
            <person name="Martin F.M."/>
        </authorList>
    </citation>
    <scope>NUCLEOTIDE SEQUENCE</scope>
    <source>
        <strain evidence="1">ATCC 28755</strain>
    </source>
</reference>
<gene>
    <name evidence="1" type="ORF">BJ138DRAFT_1229715</name>
</gene>
<accession>A0ACB8AHE7</accession>
<evidence type="ECO:0000313" key="2">
    <source>
        <dbReference type="Proteomes" id="UP000790377"/>
    </source>
</evidence>
<feature type="non-terminal residue" evidence="1">
    <location>
        <position position="1"/>
    </location>
</feature>
<keyword evidence="2" id="KW-1185">Reference proteome</keyword>
<evidence type="ECO:0000313" key="1">
    <source>
        <dbReference type="EMBL" id="KAH7912605.1"/>
    </source>
</evidence>
<comment type="caution">
    <text evidence="1">The sequence shown here is derived from an EMBL/GenBank/DDBJ whole genome shotgun (WGS) entry which is preliminary data.</text>
</comment>
<sequence>DSSDSSFDFGTRLGLVFIVEFAALSAIAVSSLLLYITYSAVTLHRNALRKWSMDTHIHYYFLNLMVFDLVQAIGEWLMDIRWIALAQVRSGPFCTAQGLFKQMGDVGVALRSVIALHTLQVLVLRWHVPPKGALLVLLGIWVTVALMVGIPSGTQNNYYGPTGYWCWIARDNFERIGLEYLWLWIAAFLNILVYAFLALVVKRVIAVDGHKLRWPKAIERTTNTYISSADDKDDGAIALQMLFYPAVYIITVLPIAAARFSQFHTNNVPFAVTAFADSLFASSGLLNTILYASTRPKLLPQRRRRNSSNQILSTTASPSHISRPSRSQGRVTYMSADYKMEEVDRSLTFASPAPDRTSFSIAESPLSSPGLSWHRDSTLQSSE</sequence>